<evidence type="ECO:0000313" key="1">
    <source>
        <dbReference type="EMBL" id="KAB8212859.1"/>
    </source>
</evidence>
<dbReference type="EMBL" id="ML733822">
    <property type="protein sequence ID" value="KAB8212859.1"/>
    <property type="molecule type" value="Genomic_DNA"/>
</dbReference>
<gene>
    <name evidence="1" type="ORF">BDV33DRAFT_186008</name>
</gene>
<sequence>LVTLTTMVGSLRNARLQFTSDEYNAMEGASQDLAKIANSIADGVKGLGKRRRPAIITEV</sequence>
<dbReference type="Proteomes" id="UP000326799">
    <property type="component" value="Unassembled WGS sequence"/>
</dbReference>
<evidence type="ECO:0000313" key="2">
    <source>
        <dbReference type="Proteomes" id="UP000326799"/>
    </source>
</evidence>
<organism evidence="1 2">
    <name type="scientific">Aspergillus novoparasiticus</name>
    <dbReference type="NCBI Taxonomy" id="986946"/>
    <lineage>
        <taxon>Eukaryota</taxon>
        <taxon>Fungi</taxon>
        <taxon>Dikarya</taxon>
        <taxon>Ascomycota</taxon>
        <taxon>Pezizomycotina</taxon>
        <taxon>Eurotiomycetes</taxon>
        <taxon>Eurotiomycetidae</taxon>
        <taxon>Eurotiales</taxon>
        <taxon>Aspergillaceae</taxon>
        <taxon>Aspergillus</taxon>
        <taxon>Aspergillus subgen. Circumdati</taxon>
    </lineage>
</organism>
<protein>
    <submittedName>
        <fullName evidence="1">Uncharacterized protein</fullName>
    </submittedName>
</protein>
<proteinExistence type="predicted"/>
<dbReference type="AlphaFoldDB" id="A0A5N6E6C6"/>
<feature type="non-terminal residue" evidence="1">
    <location>
        <position position="1"/>
    </location>
</feature>
<keyword evidence="2" id="KW-1185">Reference proteome</keyword>
<name>A0A5N6E6C6_9EURO</name>
<accession>A0A5N6E6C6</accession>
<reference evidence="1 2" key="1">
    <citation type="submission" date="2019-04" db="EMBL/GenBank/DDBJ databases">
        <title>Fungal friends and foes A comparative genomics study of 23 Aspergillus species from section Flavi.</title>
        <authorList>
            <consortium name="DOE Joint Genome Institute"/>
            <person name="Kjaerbolling I."/>
            <person name="Vesth T.C."/>
            <person name="Frisvad J.C."/>
            <person name="Nybo J.L."/>
            <person name="Theobald S."/>
            <person name="Kildgaard S."/>
            <person name="Petersen T.I."/>
            <person name="Kuo A."/>
            <person name="Sato A."/>
            <person name="Lyhne E.K."/>
            <person name="Kogle M.E."/>
            <person name="Wiebenga A."/>
            <person name="Kun R.S."/>
            <person name="Lubbers R.J."/>
            <person name="Makela M.R."/>
            <person name="Barry K."/>
            <person name="Chovatia M."/>
            <person name="Clum A."/>
            <person name="Daum C."/>
            <person name="Haridas S."/>
            <person name="He G."/>
            <person name="LaButti K."/>
            <person name="Lipzen A."/>
            <person name="Mondo S."/>
            <person name="Pangilinan J."/>
            <person name="Riley R."/>
            <person name="Salamov A."/>
            <person name="Simmons B.A."/>
            <person name="Magnuson J.K."/>
            <person name="Henrissat B."/>
            <person name="Mortensen U.H."/>
            <person name="Larsen T.O."/>
            <person name="De vries R.P."/>
            <person name="Grigoriev I.V."/>
            <person name="Machida M."/>
            <person name="Baker S.E."/>
            <person name="Andersen M.R."/>
        </authorList>
    </citation>
    <scope>NUCLEOTIDE SEQUENCE [LARGE SCALE GENOMIC DNA]</scope>
    <source>
        <strain evidence="1 2">CBS 126849</strain>
    </source>
</reference>